<proteinExistence type="predicted"/>
<name>A0A2N0ZA59_9BACI</name>
<dbReference type="AlphaFoldDB" id="A0A2N0ZA59"/>
<dbReference type="EMBL" id="PISD01000068">
    <property type="protein sequence ID" value="PKG26389.1"/>
    <property type="molecule type" value="Genomic_DNA"/>
</dbReference>
<dbReference type="Proteomes" id="UP000233343">
    <property type="component" value="Unassembled WGS sequence"/>
</dbReference>
<evidence type="ECO:0000259" key="1">
    <source>
        <dbReference type="Pfam" id="PF03551"/>
    </source>
</evidence>
<dbReference type="PANTHER" id="PTHR43252:SF7">
    <property type="entry name" value="TRANSCRIPTIONAL REGULATOR YQJI"/>
    <property type="match status" value="1"/>
</dbReference>
<dbReference type="InterPro" id="IPR036388">
    <property type="entry name" value="WH-like_DNA-bd_sf"/>
</dbReference>
<dbReference type="RefSeq" id="WP_083957393.1">
    <property type="nucleotide sequence ID" value="NZ_JBCMOK010000036.1"/>
</dbReference>
<feature type="domain" description="Transcription regulator PadR N-terminal" evidence="1">
    <location>
        <begin position="7"/>
        <end position="81"/>
    </location>
</feature>
<dbReference type="InterPro" id="IPR036390">
    <property type="entry name" value="WH_DNA-bd_sf"/>
</dbReference>
<organism evidence="2 3">
    <name type="scientific">Cytobacillus horneckiae</name>
    <dbReference type="NCBI Taxonomy" id="549687"/>
    <lineage>
        <taxon>Bacteria</taxon>
        <taxon>Bacillati</taxon>
        <taxon>Bacillota</taxon>
        <taxon>Bacilli</taxon>
        <taxon>Bacillales</taxon>
        <taxon>Bacillaceae</taxon>
        <taxon>Cytobacillus</taxon>
    </lineage>
</organism>
<evidence type="ECO:0000313" key="2">
    <source>
        <dbReference type="EMBL" id="PKG26389.1"/>
    </source>
</evidence>
<accession>A0A2N0ZA59</accession>
<gene>
    <name evidence="2" type="ORF">CWS20_24110</name>
</gene>
<dbReference type="Gene3D" id="1.10.10.10">
    <property type="entry name" value="Winged helix-like DNA-binding domain superfamily/Winged helix DNA-binding domain"/>
    <property type="match status" value="1"/>
</dbReference>
<evidence type="ECO:0000313" key="3">
    <source>
        <dbReference type="Proteomes" id="UP000233343"/>
    </source>
</evidence>
<comment type="caution">
    <text evidence="2">The sequence shown here is derived from an EMBL/GenBank/DDBJ whole genome shotgun (WGS) entry which is preliminary data.</text>
</comment>
<dbReference type="Pfam" id="PF03551">
    <property type="entry name" value="PadR"/>
    <property type="match status" value="1"/>
</dbReference>
<dbReference type="PANTHER" id="PTHR43252">
    <property type="entry name" value="TRANSCRIPTIONAL REGULATOR YQJI"/>
    <property type="match status" value="1"/>
</dbReference>
<protein>
    <submittedName>
        <fullName evidence="2">PadR family transcriptional regulator</fullName>
    </submittedName>
</protein>
<dbReference type="SUPFAM" id="SSF46785">
    <property type="entry name" value="Winged helix' DNA-binding domain"/>
    <property type="match status" value="1"/>
</dbReference>
<keyword evidence="3" id="KW-1185">Reference proteome</keyword>
<reference evidence="2 3" key="1">
    <citation type="journal article" date="2010" name="Int. J. Syst. Evol. Microbiol.">
        <title>Bacillus horneckiae sp. nov., isolated from a spacecraft-assembly clean room.</title>
        <authorList>
            <person name="Vaishampayan P."/>
            <person name="Probst A."/>
            <person name="Krishnamurthi S."/>
            <person name="Ghosh S."/>
            <person name="Osman S."/>
            <person name="McDowall A."/>
            <person name="Ruckmani A."/>
            <person name="Mayilraj S."/>
            <person name="Venkateswaran K."/>
        </authorList>
    </citation>
    <scope>NUCLEOTIDE SEQUENCE [LARGE SCALE GENOMIC DNA]</scope>
    <source>
        <strain evidence="3">1PO1SC</strain>
    </source>
</reference>
<dbReference type="InterPro" id="IPR005149">
    <property type="entry name" value="Tscrpt_reg_PadR_N"/>
</dbReference>
<sequence>MLIRIYILGMLAKQDNYPYMLRKQLLEVQPFTALSEGKFYYDFEALNKNKFIEPVETIHEQKRPDKTIYSITKSGREYLQEELYSCFKKNAEIEDLYIAIYFLDFINIKKAAMIFEETIEREKRLWEKHEEKKDLLLTTESISITSQLITEHAFNKAHFNIEWMERLLVFIKNYKGQE</sequence>